<reference evidence="2" key="1">
    <citation type="journal article" date="2013" name="Nature">
        <title>Draft genome of the wheat A-genome progenitor Triticum urartu.</title>
        <authorList>
            <person name="Ling H.Q."/>
            <person name="Zhao S."/>
            <person name="Liu D."/>
            <person name="Wang J."/>
            <person name="Sun H."/>
            <person name="Zhang C."/>
            <person name="Fan H."/>
            <person name="Li D."/>
            <person name="Dong L."/>
            <person name="Tao Y."/>
            <person name="Gao C."/>
            <person name="Wu H."/>
            <person name="Li Y."/>
            <person name="Cui Y."/>
            <person name="Guo X."/>
            <person name="Zheng S."/>
            <person name="Wang B."/>
            <person name="Yu K."/>
            <person name="Liang Q."/>
            <person name="Yang W."/>
            <person name="Lou X."/>
            <person name="Chen J."/>
            <person name="Feng M."/>
            <person name="Jian J."/>
            <person name="Zhang X."/>
            <person name="Luo G."/>
            <person name="Jiang Y."/>
            <person name="Liu J."/>
            <person name="Wang Z."/>
            <person name="Sha Y."/>
            <person name="Zhang B."/>
            <person name="Wu H."/>
            <person name="Tang D."/>
            <person name="Shen Q."/>
            <person name="Xue P."/>
            <person name="Zou S."/>
            <person name="Wang X."/>
            <person name="Liu X."/>
            <person name="Wang F."/>
            <person name="Yang Y."/>
            <person name="An X."/>
            <person name="Dong Z."/>
            <person name="Zhang K."/>
            <person name="Zhang X."/>
            <person name="Luo M.C."/>
            <person name="Dvorak J."/>
            <person name="Tong Y."/>
            <person name="Wang J."/>
            <person name="Yang H."/>
            <person name="Li Z."/>
            <person name="Wang D."/>
            <person name="Zhang A."/>
            <person name="Wang J."/>
        </authorList>
    </citation>
    <scope>NUCLEOTIDE SEQUENCE</scope>
</reference>
<protein>
    <recommendedName>
        <fullName evidence="3">DUF834 domain-containing protein</fullName>
    </recommendedName>
</protein>
<dbReference type="EMBL" id="KD176846">
    <property type="protein sequence ID" value="EMS54914.1"/>
    <property type="molecule type" value="Genomic_DNA"/>
</dbReference>
<name>M8A3B7_TRIUA</name>
<evidence type="ECO:0008006" key="3">
    <source>
        <dbReference type="Google" id="ProtNLM"/>
    </source>
</evidence>
<proteinExistence type="predicted"/>
<sequence length="161" mass="16506">MSEKSKGPAEKNSTTIAASIGAGPTPPTVVGVDEVVGVDDGDAGNGLRVPRDGDLAYAELLEDLETGEGLGAKPAVERVMVALADVGELEEEGWARVLGEDPGDENNELALLPGEGEVGDKVEGRGAACVRAPSLVGRREMMVQRTASGRALMRSRPAGGT</sequence>
<dbReference type="AlphaFoldDB" id="M8A3B7"/>
<evidence type="ECO:0000256" key="1">
    <source>
        <dbReference type="SAM" id="MobiDB-lite"/>
    </source>
</evidence>
<organism evidence="2">
    <name type="scientific">Triticum urartu</name>
    <name type="common">Red wild einkorn</name>
    <name type="synonym">Crithodium urartu</name>
    <dbReference type="NCBI Taxonomy" id="4572"/>
    <lineage>
        <taxon>Eukaryota</taxon>
        <taxon>Viridiplantae</taxon>
        <taxon>Streptophyta</taxon>
        <taxon>Embryophyta</taxon>
        <taxon>Tracheophyta</taxon>
        <taxon>Spermatophyta</taxon>
        <taxon>Magnoliopsida</taxon>
        <taxon>Liliopsida</taxon>
        <taxon>Poales</taxon>
        <taxon>Poaceae</taxon>
        <taxon>BOP clade</taxon>
        <taxon>Pooideae</taxon>
        <taxon>Triticodae</taxon>
        <taxon>Triticeae</taxon>
        <taxon>Triticinae</taxon>
        <taxon>Triticum</taxon>
    </lineage>
</organism>
<gene>
    <name evidence="2" type="ORF">TRIUR3_21280</name>
</gene>
<accession>M8A3B7</accession>
<feature type="region of interest" description="Disordered" evidence="1">
    <location>
        <begin position="1"/>
        <end position="28"/>
    </location>
</feature>
<evidence type="ECO:0000313" key="2">
    <source>
        <dbReference type="EMBL" id="EMS54914.1"/>
    </source>
</evidence>